<keyword evidence="2" id="KW-1185">Reference proteome</keyword>
<dbReference type="OrthoDB" id="4047605at2"/>
<dbReference type="Gene3D" id="3.20.20.80">
    <property type="entry name" value="Glycosidases"/>
    <property type="match status" value="1"/>
</dbReference>
<dbReference type="EMBL" id="CP022375">
    <property type="protein sequence ID" value="AXH30696.1"/>
    <property type="molecule type" value="Genomic_DNA"/>
</dbReference>
<gene>
    <name evidence="1" type="ORF">CGC43_03700</name>
</gene>
<dbReference type="InterPro" id="IPR017853">
    <property type="entry name" value="GH"/>
</dbReference>
<protein>
    <submittedName>
        <fullName evidence="1">Uncharacterized protein</fullName>
    </submittedName>
</protein>
<reference evidence="1 2" key="1">
    <citation type="submission" date="2017-07" db="EMBL/GenBank/DDBJ databases">
        <title>Complete genome sequences and comparative analysis of the novel pathogen Francisella opportunistica.</title>
        <authorList>
            <person name="Dietrich E.A."/>
            <person name="Kingry L.C."/>
            <person name="Petersen J.M."/>
        </authorList>
    </citation>
    <scope>NUCLEOTIDE SEQUENCE [LARGE SCALE GENOMIC DNA]</scope>
    <source>
        <strain evidence="1 2">14-2155</strain>
    </source>
</reference>
<organism evidence="1 2">
    <name type="scientific">Francisella opportunistica</name>
    <dbReference type="NCBI Taxonomy" id="2016517"/>
    <lineage>
        <taxon>Bacteria</taxon>
        <taxon>Pseudomonadati</taxon>
        <taxon>Pseudomonadota</taxon>
        <taxon>Gammaproteobacteria</taxon>
        <taxon>Thiotrichales</taxon>
        <taxon>Francisellaceae</taxon>
        <taxon>Francisella</taxon>
    </lineage>
</organism>
<accession>A0A345JTQ0</accession>
<evidence type="ECO:0000313" key="2">
    <source>
        <dbReference type="Proteomes" id="UP000253862"/>
    </source>
</evidence>
<sequence>MYKIILFIFSVIFFNLCFAKNPQLYLFLGGDSAKDHIKELVNPEVEGAQIIYSWKRLEPEKNKYDFSAIKDDYKILEKYKKNLFIQLQDRSFDIKNIPVPKYLQSNKYDGGIVKQTDFAGEGQPIGAGWVTKQWNPNVKARFHKLIEQLAKEFDGKVAGVNLPETAIDINQKFFNHKFCNIYVDTIIDNMLFLKQQFKKSKAIQYVNFLPCEWNNDHGYMQRIFSTARKNKIGLGNPDTIPYRKMQMKNSYSFFKKYKSSLDTIAIAVQEPDYTYINPHTSKKFTPEELYDFDKNYLGADIIFWNIKQPEFESVLKLFANK</sequence>
<dbReference type="SUPFAM" id="SSF51445">
    <property type="entry name" value="(Trans)glycosidases"/>
    <property type="match status" value="1"/>
</dbReference>
<evidence type="ECO:0000313" key="1">
    <source>
        <dbReference type="EMBL" id="AXH30696.1"/>
    </source>
</evidence>
<dbReference type="Proteomes" id="UP000253862">
    <property type="component" value="Chromosome"/>
</dbReference>
<dbReference type="AlphaFoldDB" id="A0A345JTQ0"/>
<name>A0A345JTQ0_9GAMM</name>
<dbReference type="KEGG" id="foo:CGC45_03685"/>
<proteinExistence type="predicted"/>